<dbReference type="OrthoDB" id="411064at2759"/>
<dbReference type="PANTHER" id="PTHR42796">
    <property type="entry name" value="FUMARYLACETOACETATE HYDROLASE DOMAIN-CONTAINING PROTEIN 2A-RELATED"/>
    <property type="match status" value="1"/>
</dbReference>
<dbReference type="RefSeq" id="XP_004354115.1">
    <property type="nucleotide sequence ID" value="XM_004354063.1"/>
</dbReference>
<dbReference type="GeneID" id="14867113"/>
<evidence type="ECO:0000259" key="3">
    <source>
        <dbReference type="Pfam" id="PF01557"/>
    </source>
</evidence>
<organism evidence="4 5">
    <name type="scientific">Cavenderia fasciculata</name>
    <name type="common">Slime mold</name>
    <name type="synonym">Dictyostelium fasciculatum</name>
    <dbReference type="NCBI Taxonomy" id="261658"/>
    <lineage>
        <taxon>Eukaryota</taxon>
        <taxon>Amoebozoa</taxon>
        <taxon>Evosea</taxon>
        <taxon>Eumycetozoa</taxon>
        <taxon>Dictyostelia</taxon>
        <taxon>Acytosteliales</taxon>
        <taxon>Cavenderiaceae</taxon>
        <taxon>Cavenderia</taxon>
    </lineage>
</organism>
<dbReference type="Proteomes" id="UP000007797">
    <property type="component" value="Unassembled WGS sequence"/>
</dbReference>
<dbReference type="InterPro" id="IPR051121">
    <property type="entry name" value="FAH"/>
</dbReference>
<dbReference type="Gene3D" id="3.90.850.10">
    <property type="entry name" value="Fumarylacetoacetase-like, C-terminal domain"/>
    <property type="match status" value="1"/>
</dbReference>
<feature type="domain" description="Fumarylacetoacetase-like C-terminal" evidence="3">
    <location>
        <begin position="87"/>
        <end position="306"/>
    </location>
</feature>
<dbReference type="Pfam" id="PF01557">
    <property type="entry name" value="FAA_hydrolase"/>
    <property type="match status" value="1"/>
</dbReference>
<dbReference type="FunFam" id="3.90.850.10:FF:000002">
    <property type="entry name" value="2-hydroxyhepta-2,4-diene-1,7-dioate isomerase"/>
    <property type="match status" value="1"/>
</dbReference>
<dbReference type="InterPro" id="IPR011234">
    <property type="entry name" value="Fumarylacetoacetase-like_C"/>
</dbReference>
<dbReference type="EMBL" id="GL883026">
    <property type="protein sequence ID" value="EGG15373.1"/>
    <property type="molecule type" value="Genomic_DNA"/>
</dbReference>
<keyword evidence="2" id="KW-0479">Metal-binding</keyword>
<proteinExistence type="inferred from homology"/>
<dbReference type="OMA" id="CNKIVAP"/>
<dbReference type="AlphaFoldDB" id="F4Q9K4"/>
<dbReference type="GO" id="GO:0016787">
    <property type="term" value="F:hydrolase activity"/>
    <property type="evidence" value="ECO:0007669"/>
    <property type="project" value="UniProtKB-KW"/>
</dbReference>
<evidence type="ECO:0000256" key="2">
    <source>
        <dbReference type="ARBA" id="ARBA00022723"/>
    </source>
</evidence>
<sequence length="309" mass="33941">MPSRFLKLVNMELSNGTKSIGALVENDRKVVDLCALEPNIPRDMKSFLNGGMKLLNLASHTLNQNISTNSIEISQVRVKAPIYDPEKIICIGLNYKEHAIETKMPFPSEPIVFSKYSNCIVGPNDNILAPRSILKDELDYEVELVVVMGREARNVSKEEALEFVAGYTVGNDVSARDWQLKRSGTQWMLGKTFDTFAPIGPAILVNPLMLANNSGACANDFDPNSLNVKCTVNGNVLQNSNTKEFIFNIQEVISHLSKVMTLKPGDIIFTGTPSGVGLGKSPPVYLKNGDIVTCEIENIGQLVNKVKDI</sequence>
<dbReference type="InterPro" id="IPR036663">
    <property type="entry name" value="Fumarylacetoacetase_C_sf"/>
</dbReference>
<protein>
    <submittedName>
        <fullName evidence="4">Fumarylacetoacetate hydrolase domain-containing protein</fullName>
    </submittedName>
</protein>
<dbReference type="STRING" id="1054147.F4Q9K4"/>
<evidence type="ECO:0000313" key="4">
    <source>
        <dbReference type="EMBL" id="EGG15373.1"/>
    </source>
</evidence>
<dbReference type="SUPFAM" id="SSF56529">
    <property type="entry name" value="FAH"/>
    <property type="match status" value="1"/>
</dbReference>
<dbReference type="PANTHER" id="PTHR42796:SF4">
    <property type="entry name" value="FUMARYLACETOACETATE HYDROLASE DOMAIN-CONTAINING PROTEIN 2A"/>
    <property type="match status" value="1"/>
</dbReference>
<keyword evidence="5" id="KW-1185">Reference proteome</keyword>
<evidence type="ECO:0000256" key="1">
    <source>
        <dbReference type="ARBA" id="ARBA00010211"/>
    </source>
</evidence>
<name>F4Q9K4_CACFS</name>
<gene>
    <name evidence="4" type="primary">fahd2</name>
    <name evidence="4" type="ORF">DFA_10207</name>
</gene>
<keyword evidence="4" id="KW-0378">Hydrolase</keyword>
<reference evidence="5" key="1">
    <citation type="journal article" date="2011" name="Genome Res.">
        <title>Phylogeny-wide analysis of social amoeba genomes highlights ancient origins for complex intercellular communication.</title>
        <authorList>
            <person name="Heidel A.J."/>
            <person name="Lawal H.M."/>
            <person name="Felder M."/>
            <person name="Schilde C."/>
            <person name="Helps N.R."/>
            <person name="Tunggal B."/>
            <person name="Rivero F."/>
            <person name="John U."/>
            <person name="Schleicher M."/>
            <person name="Eichinger L."/>
            <person name="Platzer M."/>
            <person name="Noegel A.A."/>
            <person name="Schaap P."/>
            <person name="Gloeckner G."/>
        </authorList>
    </citation>
    <scope>NUCLEOTIDE SEQUENCE [LARGE SCALE GENOMIC DNA]</scope>
    <source>
        <strain evidence="5">SH3</strain>
    </source>
</reference>
<evidence type="ECO:0000313" key="5">
    <source>
        <dbReference type="Proteomes" id="UP000007797"/>
    </source>
</evidence>
<dbReference type="GO" id="GO:0050163">
    <property type="term" value="F:oxaloacetate tautomerase activity"/>
    <property type="evidence" value="ECO:0007669"/>
    <property type="project" value="UniProtKB-ARBA"/>
</dbReference>
<dbReference type="GO" id="GO:0046872">
    <property type="term" value="F:metal ion binding"/>
    <property type="evidence" value="ECO:0007669"/>
    <property type="project" value="UniProtKB-KW"/>
</dbReference>
<dbReference type="KEGG" id="dfa:DFA_10207"/>
<dbReference type="GO" id="GO:0006107">
    <property type="term" value="P:oxaloacetate metabolic process"/>
    <property type="evidence" value="ECO:0007669"/>
    <property type="project" value="UniProtKB-ARBA"/>
</dbReference>
<comment type="similarity">
    <text evidence="1">Belongs to the FAH family.</text>
</comment>
<accession>F4Q9K4</accession>